<feature type="domain" description="EXPERA" evidence="15">
    <location>
        <begin position="60"/>
        <end position="203"/>
    </location>
</feature>
<protein>
    <recommendedName>
        <fullName evidence="15">EXPERA domain-containing protein</fullName>
    </recommendedName>
</protein>
<evidence type="ECO:0000256" key="3">
    <source>
        <dbReference type="ARBA" id="ARBA00022516"/>
    </source>
</evidence>
<keyword evidence="4 13" id="KW-0812">Transmembrane</keyword>
<keyword evidence="5" id="KW-0752">Steroid biosynthesis</keyword>
<evidence type="ECO:0000256" key="5">
    <source>
        <dbReference type="ARBA" id="ARBA00022955"/>
    </source>
</evidence>
<dbReference type="EMBL" id="OZ019906">
    <property type="protein sequence ID" value="CAK9203890.1"/>
    <property type="molecule type" value="Genomic_DNA"/>
</dbReference>
<evidence type="ECO:0000256" key="10">
    <source>
        <dbReference type="ARBA" id="ARBA00023166"/>
    </source>
</evidence>
<feature type="transmembrane region" description="Helical" evidence="14">
    <location>
        <begin position="116"/>
        <end position="140"/>
    </location>
</feature>
<dbReference type="PANTHER" id="PTHR14207:SF0">
    <property type="entry name" value="3-BETA-HYDROXYSTEROID-DELTA(8),DELTA(7)-ISOMERASE"/>
    <property type="match status" value="1"/>
</dbReference>
<evidence type="ECO:0000256" key="9">
    <source>
        <dbReference type="ARBA" id="ARBA00023136"/>
    </source>
</evidence>
<feature type="transmembrane region" description="Helical" evidence="14">
    <location>
        <begin position="183"/>
        <end position="210"/>
    </location>
</feature>
<evidence type="ECO:0000313" key="17">
    <source>
        <dbReference type="Proteomes" id="UP001497512"/>
    </source>
</evidence>
<dbReference type="InterPro" id="IPR033118">
    <property type="entry name" value="EXPERA"/>
</dbReference>
<keyword evidence="9 13" id="KW-0472">Membrane</keyword>
<dbReference type="PANTHER" id="PTHR14207">
    <property type="entry name" value="STEROL ISOMERASE"/>
    <property type="match status" value="1"/>
</dbReference>
<feature type="transmembrane region" description="Helical" evidence="14">
    <location>
        <begin position="64"/>
        <end position="84"/>
    </location>
</feature>
<organism evidence="16 17">
    <name type="scientific">Sphagnum troendelagicum</name>
    <dbReference type="NCBI Taxonomy" id="128251"/>
    <lineage>
        <taxon>Eukaryota</taxon>
        <taxon>Viridiplantae</taxon>
        <taxon>Streptophyta</taxon>
        <taxon>Embryophyta</taxon>
        <taxon>Bryophyta</taxon>
        <taxon>Sphagnophytina</taxon>
        <taxon>Sphagnopsida</taxon>
        <taxon>Sphagnales</taxon>
        <taxon>Sphagnaceae</taxon>
        <taxon>Sphagnum</taxon>
    </lineage>
</organism>
<feature type="transmembrane region" description="Helical" evidence="14">
    <location>
        <begin position="31"/>
        <end position="52"/>
    </location>
</feature>
<keyword evidence="11" id="KW-0753">Steroid metabolism</keyword>
<evidence type="ECO:0000256" key="6">
    <source>
        <dbReference type="ARBA" id="ARBA00022989"/>
    </source>
</evidence>
<accession>A0ABP0TW37</accession>
<keyword evidence="8" id="KW-0443">Lipid metabolism</keyword>
<keyword evidence="10" id="KW-1207">Sterol metabolism</keyword>
<evidence type="ECO:0000256" key="1">
    <source>
        <dbReference type="ARBA" id="ARBA00004141"/>
    </source>
</evidence>
<reference evidence="16" key="1">
    <citation type="submission" date="2024-02" db="EMBL/GenBank/DDBJ databases">
        <authorList>
            <consortium name="ELIXIR-Norway"/>
            <consortium name="Elixir Norway"/>
        </authorList>
    </citation>
    <scope>NUCLEOTIDE SEQUENCE</scope>
</reference>
<dbReference type="Proteomes" id="UP001497512">
    <property type="component" value="Chromosome 14"/>
</dbReference>
<dbReference type="InterPro" id="IPR007905">
    <property type="entry name" value="EBP"/>
</dbReference>
<gene>
    <name evidence="16" type="ORF">CSSPTR1EN2_LOCUS7112</name>
</gene>
<name>A0ABP0TW37_9BRYO</name>
<evidence type="ECO:0000256" key="7">
    <source>
        <dbReference type="ARBA" id="ARBA00023011"/>
    </source>
</evidence>
<proteinExistence type="inferred from homology"/>
<evidence type="ECO:0000256" key="8">
    <source>
        <dbReference type="ARBA" id="ARBA00023098"/>
    </source>
</evidence>
<evidence type="ECO:0000313" key="16">
    <source>
        <dbReference type="EMBL" id="CAK9203890.1"/>
    </source>
</evidence>
<keyword evidence="17" id="KW-1185">Reference proteome</keyword>
<evidence type="ECO:0000256" key="12">
    <source>
        <dbReference type="ARBA" id="ARBA00023235"/>
    </source>
</evidence>
<keyword evidence="12" id="KW-0413">Isomerase</keyword>
<comment type="similarity">
    <text evidence="2">Belongs to the EBP family.</text>
</comment>
<keyword evidence="3" id="KW-0444">Lipid biosynthesis</keyword>
<keyword evidence="6 13" id="KW-1133">Transmembrane helix</keyword>
<evidence type="ECO:0000259" key="15">
    <source>
        <dbReference type="PROSITE" id="PS51751"/>
    </source>
</evidence>
<feature type="transmembrane region" description="Helical" evidence="14">
    <location>
        <begin position="152"/>
        <end position="171"/>
    </location>
</feature>
<comment type="subcellular location">
    <subcellularLocation>
        <location evidence="1">Membrane</location>
        <topology evidence="1">Multi-pass membrane protein</topology>
    </subcellularLocation>
</comment>
<evidence type="ECO:0000256" key="4">
    <source>
        <dbReference type="ARBA" id="ARBA00022692"/>
    </source>
</evidence>
<dbReference type="PROSITE" id="PS51751">
    <property type="entry name" value="EXPERA"/>
    <property type="match status" value="1"/>
</dbReference>
<dbReference type="Pfam" id="PF05241">
    <property type="entry name" value="EBP"/>
    <property type="match status" value="1"/>
</dbReference>
<sequence>MATSVQQQLHPYYPKTLELPGFAEATMTQSFILATFGSFSVILVFAVWAFAGTFGRVSKLDKSLMCWFAFCGFTHIVLEGYFAFDANFYTYSVPNFLAEVWKEYSKADSRYVGRDSAVVCVEGLTAVLVGPGCLLAVYAIGAKTTYRHTLQLVISVAQLYGDLVYFITVILDGEEISSPEPVYFWFYFIFMNGIWIVMPLCIGIHSWLAISKAFESKKKKK</sequence>
<evidence type="ECO:0000256" key="2">
    <source>
        <dbReference type="ARBA" id="ARBA00008337"/>
    </source>
</evidence>
<evidence type="ECO:0000256" key="13">
    <source>
        <dbReference type="PROSITE-ProRule" id="PRU01087"/>
    </source>
</evidence>
<evidence type="ECO:0000256" key="14">
    <source>
        <dbReference type="SAM" id="Phobius"/>
    </source>
</evidence>
<keyword evidence="7" id="KW-0756">Sterol biosynthesis</keyword>
<evidence type="ECO:0000256" key="11">
    <source>
        <dbReference type="ARBA" id="ARBA00023221"/>
    </source>
</evidence>